<dbReference type="Proteomes" id="UP000623010">
    <property type="component" value="Unassembled WGS sequence"/>
</dbReference>
<comment type="caution">
    <text evidence="3">The sequence shown here is derived from an EMBL/GenBank/DDBJ whole genome shotgun (WGS) entry which is preliminary data.</text>
</comment>
<feature type="compositionally biased region" description="Low complexity" evidence="1">
    <location>
        <begin position="230"/>
        <end position="239"/>
    </location>
</feature>
<feature type="transmembrane region" description="Helical" evidence="2">
    <location>
        <begin position="5"/>
        <end position="24"/>
    </location>
</feature>
<dbReference type="EMBL" id="BMWH01000020">
    <property type="protein sequence ID" value="GHA00915.1"/>
    <property type="molecule type" value="Genomic_DNA"/>
</dbReference>
<feature type="compositionally biased region" description="Gly residues" evidence="1">
    <location>
        <begin position="166"/>
        <end position="175"/>
    </location>
</feature>
<evidence type="ECO:0000256" key="1">
    <source>
        <dbReference type="SAM" id="MobiDB-lite"/>
    </source>
</evidence>
<keyword evidence="2" id="KW-1133">Transmembrane helix</keyword>
<sequence>MTIIILAGALGVVGIVVFLLFRQLRELSWQLTQLRVERDSERILRDIGLGGLEPAPITDPADQPEPVRKKRHLALYLGGFSAPLLGLRDLARRHRRTLVAGGAVTAAAAAAVSMALILSGDLTPPSGRQGPVPRYTSPAPTHTAGPTPRPSPSSTGPPGGQPPGPGGGSGDGGGQQVMTVTDTGQPLGALAPPRSPEPSGSTPPGRRPPDQGGSRTAMTPVPSAPPPRPSASASSTAPPATAPAPPCLHMRTVAELRLCLRLAV</sequence>
<evidence type="ECO:0000313" key="3">
    <source>
        <dbReference type="EMBL" id="GHA00915.1"/>
    </source>
</evidence>
<dbReference type="AlphaFoldDB" id="A0A918VJH8"/>
<dbReference type="RefSeq" id="WP_190059293.1">
    <property type="nucleotide sequence ID" value="NZ_BMWH01000020.1"/>
</dbReference>
<evidence type="ECO:0000256" key="2">
    <source>
        <dbReference type="SAM" id="Phobius"/>
    </source>
</evidence>
<protein>
    <submittedName>
        <fullName evidence="3">Uncharacterized protein</fullName>
    </submittedName>
</protein>
<name>A0A918VJH8_9ACTN</name>
<keyword evidence="2" id="KW-0472">Membrane</keyword>
<reference evidence="3" key="2">
    <citation type="submission" date="2020-09" db="EMBL/GenBank/DDBJ databases">
        <authorList>
            <person name="Sun Q."/>
            <person name="Ohkuma M."/>
        </authorList>
    </citation>
    <scope>NUCLEOTIDE SEQUENCE</scope>
    <source>
        <strain evidence="3">JCM 5016</strain>
    </source>
</reference>
<reference evidence="3" key="1">
    <citation type="journal article" date="2014" name="Int. J. Syst. Evol. Microbiol.">
        <title>Complete genome sequence of Corynebacterium casei LMG S-19264T (=DSM 44701T), isolated from a smear-ripened cheese.</title>
        <authorList>
            <consortium name="US DOE Joint Genome Institute (JGI-PGF)"/>
            <person name="Walter F."/>
            <person name="Albersmeier A."/>
            <person name="Kalinowski J."/>
            <person name="Ruckert C."/>
        </authorList>
    </citation>
    <scope>NUCLEOTIDE SEQUENCE</scope>
    <source>
        <strain evidence="3">JCM 5016</strain>
    </source>
</reference>
<gene>
    <name evidence="3" type="ORF">GCM10010389_45250</name>
</gene>
<proteinExistence type="predicted"/>
<feature type="region of interest" description="Disordered" evidence="1">
    <location>
        <begin position="123"/>
        <end position="247"/>
    </location>
</feature>
<keyword evidence="4" id="KW-1185">Reference proteome</keyword>
<feature type="transmembrane region" description="Helical" evidence="2">
    <location>
        <begin position="98"/>
        <end position="118"/>
    </location>
</feature>
<accession>A0A918VJH8</accession>
<organism evidence="3 4">
    <name type="scientific">Streptomyces echinoruber</name>
    <dbReference type="NCBI Taxonomy" id="68898"/>
    <lineage>
        <taxon>Bacteria</taxon>
        <taxon>Bacillati</taxon>
        <taxon>Actinomycetota</taxon>
        <taxon>Actinomycetes</taxon>
        <taxon>Kitasatosporales</taxon>
        <taxon>Streptomycetaceae</taxon>
        <taxon>Streptomyces</taxon>
    </lineage>
</organism>
<evidence type="ECO:0000313" key="4">
    <source>
        <dbReference type="Proteomes" id="UP000623010"/>
    </source>
</evidence>
<keyword evidence="2" id="KW-0812">Transmembrane</keyword>